<dbReference type="InterPro" id="IPR000086">
    <property type="entry name" value="NUDIX_hydrolase_dom"/>
</dbReference>
<evidence type="ECO:0000256" key="2">
    <source>
        <dbReference type="ARBA" id="ARBA00005582"/>
    </source>
</evidence>
<keyword evidence="8" id="KW-1185">Reference proteome</keyword>
<reference evidence="7 8" key="1">
    <citation type="submission" date="2024-03" db="EMBL/GenBank/DDBJ databases">
        <title>The complete genome of Streptomyces sirii sp.nov.</title>
        <authorList>
            <person name="Zakalyukina Y.V."/>
            <person name="Belik A.R."/>
            <person name="Biryukov M.V."/>
            <person name="Baturina O.A."/>
            <person name="Kabilov M.R."/>
        </authorList>
    </citation>
    <scope>NUCLEOTIDE SEQUENCE [LARGE SCALE GENOMIC DNA]</scope>
    <source>
        <strain evidence="7 8">BP-8</strain>
    </source>
</reference>
<name>A0ABZ2QV73_9ACTN</name>
<dbReference type="SUPFAM" id="SSF55811">
    <property type="entry name" value="Nudix"/>
    <property type="match status" value="1"/>
</dbReference>
<dbReference type="CDD" id="cd04685">
    <property type="entry name" value="NUDIX_Hydrolase"/>
    <property type="match status" value="1"/>
</dbReference>
<dbReference type="PANTHER" id="PTHR43046:SF12">
    <property type="entry name" value="GDP-MANNOSE MANNOSYL HYDROLASE"/>
    <property type="match status" value="1"/>
</dbReference>
<comment type="similarity">
    <text evidence="2 5">Belongs to the Nudix hydrolase family.</text>
</comment>
<dbReference type="PRINTS" id="PR00502">
    <property type="entry name" value="NUDIXFAMILY"/>
</dbReference>
<evidence type="ECO:0000256" key="1">
    <source>
        <dbReference type="ARBA" id="ARBA00001946"/>
    </source>
</evidence>
<evidence type="ECO:0000313" key="8">
    <source>
        <dbReference type="Proteomes" id="UP001626628"/>
    </source>
</evidence>
<evidence type="ECO:0000256" key="3">
    <source>
        <dbReference type="ARBA" id="ARBA00022801"/>
    </source>
</evidence>
<comment type="cofactor">
    <cofactor evidence="1">
        <name>Mg(2+)</name>
        <dbReference type="ChEBI" id="CHEBI:18420"/>
    </cofactor>
</comment>
<keyword evidence="4" id="KW-0460">Magnesium</keyword>
<keyword evidence="3 5" id="KW-0378">Hydrolase</keyword>
<dbReference type="PANTHER" id="PTHR43046">
    <property type="entry name" value="GDP-MANNOSE MANNOSYL HYDROLASE"/>
    <property type="match status" value="1"/>
</dbReference>
<dbReference type="RefSeq" id="WP_407288391.1">
    <property type="nucleotide sequence ID" value="NZ_CP147982.1"/>
</dbReference>
<dbReference type="InterPro" id="IPR020084">
    <property type="entry name" value="NUDIX_hydrolase_CS"/>
</dbReference>
<evidence type="ECO:0000313" key="7">
    <source>
        <dbReference type="EMBL" id="WXK80300.1"/>
    </source>
</evidence>
<evidence type="ECO:0000256" key="5">
    <source>
        <dbReference type="RuleBase" id="RU003476"/>
    </source>
</evidence>
<accession>A0ABZ2QV73</accession>
<gene>
    <name evidence="7" type="ORF">WAB15_32225</name>
</gene>
<feature type="domain" description="Nudix hydrolase" evidence="6">
    <location>
        <begin position="3"/>
        <end position="147"/>
    </location>
</feature>
<dbReference type="Pfam" id="PF00293">
    <property type="entry name" value="NUDIX"/>
    <property type="match status" value="1"/>
</dbReference>
<protein>
    <submittedName>
        <fullName evidence="7">NUDIX domain-containing protein</fullName>
    </submittedName>
</protein>
<dbReference type="PROSITE" id="PS00893">
    <property type="entry name" value="NUDIX_BOX"/>
    <property type="match status" value="1"/>
</dbReference>
<sequence length="173" mass="18933">MRTPRQAARVAVLDPDGALFLFRYENEEVGVHWAMPGGGLEPGETPRAGALRELREETGWRDLAPGPLLCTWEHDFTLPPAAGSPTGVPVRQHEHIYLAHGPRREPAEGVAAAHADDRILEWRWWGPAELAGTADALWPPRLPGLLAPWRGTADRTAVPEPVDLGYVANPAVR</sequence>
<evidence type="ECO:0000256" key="4">
    <source>
        <dbReference type="ARBA" id="ARBA00022842"/>
    </source>
</evidence>
<dbReference type="InterPro" id="IPR020476">
    <property type="entry name" value="Nudix_hydrolase"/>
</dbReference>
<dbReference type="EMBL" id="CP147982">
    <property type="protein sequence ID" value="WXK80300.1"/>
    <property type="molecule type" value="Genomic_DNA"/>
</dbReference>
<proteinExistence type="inferred from homology"/>
<dbReference type="Proteomes" id="UP001626628">
    <property type="component" value="Chromosome"/>
</dbReference>
<dbReference type="InterPro" id="IPR015797">
    <property type="entry name" value="NUDIX_hydrolase-like_dom_sf"/>
</dbReference>
<dbReference type="Gene3D" id="3.90.79.10">
    <property type="entry name" value="Nucleoside Triphosphate Pyrophosphohydrolase"/>
    <property type="match status" value="1"/>
</dbReference>
<evidence type="ECO:0000259" key="6">
    <source>
        <dbReference type="PROSITE" id="PS51462"/>
    </source>
</evidence>
<dbReference type="PROSITE" id="PS51462">
    <property type="entry name" value="NUDIX"/>
    <property type="match status" value="1"/>
</dbReference>
<organism evidence="7 8">
    <name type="scientific">Streptomyces sirii</name>
    <dbReference type="NCBI Taxonomy" id="3127701"/>
    <lineage>
        <taxon>Bacteria</taxon>
        <taxon>Bacillati</taxon>
        <taxon>Actinomycetota</taxon>
        <taxon>Actinomycetes</taxon>
        <taxon>Kitasatosporales</taxon>
        <taxon>Streptomycetaceae</taxon>
        <taxon>Streptomyces</taxon>
    </lineage>
</organism>